<protein>
    <recommendedName>
        <fullName evidence="5">Large ribosomal subunit protein bL25</fullName>
    </recommendedName>
    <alternativeName>
        <fullName evidence="5">General stress protein CTC</fullName>
    </alternativeName>
</protein>
<dbReference type="AlphaFoldDB" id="A0A1G6Q0U1"/>
<evidence type="ECO:0000256" key="6">
    <source>
        <dbReference type="SAM" id="MobiDB-lite"/>
    </source>
</evidence>
<keyword evidence="3 5" id="KW-0689">Ribosomal protein</keyword>
<dbReference type="GO" id="GO:0008097">
    <property type="term" value="F:5S rRNA binding"/>
    <property type="evidence" value="ECO:0007669"/>
    <property type="project" value="InterPro"/>
</dbReference>
<evidence type="ECO:0000313" key="10">
    <source>
        <dbReference type="Proteomes" id="UP000199387"/>
    </source>
</evidence>
<keyword evidence="1 5" id="KW-0699">rRNA-binding</keyword>
<evidence type="ECO:0000313" key="9">
    <source>
        <dbReference type="EMBL" id="SDC86082.1"/>
    </source>
</evidence>
<dbReference type="Gene3D" id="2.40.240.10">
    <property type="entry name" value="Ribosomal Protein L25, Chain P"/>
    <property type="match status" value="1"/>
</dbReference>
<dbReference type="NCBIfam" id="NF004133">
    <property type="entry name" value="PRK05618.2-4"/>
    <property type="match status" value="1"/>
</dbReference>
<dbReference type="Pfam" id="PF14693">
    <property type="entry name" value="Ribosomal_TL5_C"/>
    <property type="match status" value="1"/>
</dbReference>
<dbReference type="SUPFAM" id="SSF50715">
    <property type="entry name" value="Ribosomal protein L25-like"/>
    <property type="match status" value="1"/>
</dbReference>
<feature type="domain" description="Large ribosomal subunit protein bL25 beta" evidence="8">
    <location>
        <begin position="101"/>
        <end position="183"/>
    </location>
</feature>
<comment type="similarity">
    <text evidence="5">Belongs to the bacterial ribosomal protein bL25 family. CTC subfamily.</text>
</comment>
<dbReference type="InterPro" id="IPR011035">
    <property type="entry name" value="Ribosomal_bL25/Gln-tRNA_synth"/>
</dbReference>
<gene>
    <name evidence="5" type="primary">rplY</name>
    <name evidence="5" type="synonym">ctc</name>
    <name evidence="9" type="ORF">SAMN04488112_11933</name>
</gene>
<dbReference type="HAMAP" id="MF_01334">
    <property type="entry name" value="Ribosomal_bL25_CTC"/>
    <property type="match status" value="1"/>
</dbReference>
<evidence type="ECO:0000256" key="3">
    <source>
        <dbReference type="ARBA" id="ARBA00022980"/>
    </source>
</evidence>
<proteinExistence type="inferred from homology"/>
<dbReference type="PANTHER" id="PTHR33284:SF1">
    <property type="entry name" value="RIBOSOMAL PROTEIN L25_GLN-TRNA SYNTHETASE, ANTI-CODON-BINDING DOMAIN-CONTAINING PROTEIN"/>
    <property type="match status" value="1"/>
</dbReference>
<name>A0A1G6Q0U1_9BACL</name>
<dbReference type="GO" id="GO:0006412">
    <property type="term" value="P:translation"/>
    <property type="evidence" value="ECO:0007669"/>
    <property type="project" value="UniProtKB-UniRule"/>
</dbReference>
<dbReference type="PANTHER" id="PTHR33284">
    <property type="entry name" value="RIBOSOMAL PROTEIN L25/GLN-TRNA SYNTHETASE, ANTI-CODON-BINDING DOMAIN-CONTAINING PROTEIN"/>
    <property type="match status" value="1"/>
</dbReference>
<evidence type="ECO:0000259" key="8">
    <source>
        <dbReference type="Pfam" id="PF14693"/>
    </source>
</evidence>
<reference evidence="9 10" key="1">
    <citation type="submission" date="2016-10" db="EMBL/GenBank/DDBJ databases">
        <authorList>
            <person name="de Groot N.N."/>
        </authorList>
    </citation>
    <scope>NUCLEOTIDE SEQUENCE [LARGE SCALE GENOMIC DNA]</scope>
    <source>
        <strain evidence="9 10">DSM 45514</strain>
    </source>
</reference>
<organism evidence="9 10">
    <name type="scientific">Melghirimyces thermohalophilus</name>
    <dbReference type="NCBI Taxonomy" id="1236220"/>
    <lineage>
        <taxon>Bacteria</taxon>
        <taxon>Bacillati</taxon>
        <taxon>Bacillota</taxon>
        <taxon>Bacilli</taxon>
        <taxon>Bacillales</taxon>
        <taxon>Thermoactinomycetaceae</taxon>
        <taxon>Melghirimyces</taxon>
    </lineage>
</organism>
<feature type="region of interest" description="Disordered" evidence="6">
    <location>
        <begin position="174"/>
        <end position="215"/>
    </location>
</feature>
<dbReference type="CDD" id="cd00495">
    <property type="entry name" value="Ribosomal_L25_TL5_CTC"/>
    <property type="match status" value="1"/>
</dbReference>
<keyword evidence="4 5" id="KW-0687">Ribonucleoprotein</keyword>
<sequence length="215" mass="24139">MAYTIAVEKRDSQPRSNLTRLRREGRVPAVVYGKGMENELVHMESSELIKALQREGMSGVYQIRYPDGQSRQVMVREVQQDRIKDKILHVDFKEIKMNEMVEAEVAVELEGQPQGVKMDGILQTQLRTVHVRCLPGDIPERITGEISELDIGDSITVGQLNVPENVEIVTDSEEVVASVLPPQVEQEKEAEEEAEAASEAGKAEDRAKENQEEES</sequence>
<feature type="compositionally biased region" description="Basic and acidic residues" evidence="6">
    <location>
        <begin position="201"/>
        <end position="215"/>
    </location>
</feature>
<keyword evidence="2 5" id="KW-0694">RNA-binding</keyword>
<dbReference type="InterPro" id="IPR020057">
    <property type="entry name" value="Ribosomal_bL25_b-dom"/>
</dbReference>
<dbReference type="STRING" id="1236220.SAMN04488112_11933"/>
<dbReference type="GO" id="GO:0022625">
    <property type="term" value="C:cytosolic large ribosomal subunit"/>
    <property type="evidence" value="ECO:0007669"/>
    <property type="project" value="TreeGrafter"/>
</dbReference>
<evidence type="ECO:0000256" key="1">
    <source>
        <dbReference type="ARBA" id="ARBA00022730"/>
    </source>
</evidence>
<keyword evidence="10" id="KW-1185">Reference proteome</keyword>
<dbReference type="InterPro" id="IPR020930">
    <property type="entry name" value="Ribosomal_uL5_bac-type"/>
</dbReference>
<evidence type="ECO:0000256" key="4">
    <source>
        <dbReference type="ARBA" id="ARBA00023274"/>
    </source>
</evidence>
<dbReference type="InterPro" id="IPR001021">
    <property type="entry name" value="Ribosomal_bL25_long"/>
</dbReference>
<dbReference type="Pfam" id="PF01386">
    <property type="entry name" value="Ribosomal_L25p"/>
    <property type="match status" value="1"/>
</dbReference>
<evidence type="ECO:0000256" key="2">
    <source>
        <dbReference type="ARBA" id="ARBA00022884"/>
    </source>
</evidence>
<accession>A0A1G6Q0U1</accession>
<dbReference type="Proteomes" id="UP000199387">
    <property type="component" value="Unassembled WGS sequence"/>
</dbReference>
<dbReference type="InterPro" id="IPR020056">
    <property type="entry name" value="Rbsml_bL25/Gln-tRNA_synth_N"/>
</dbReference>
<feature type="domain" description="Large ribosomal subunit protein bL25 L25" evidence="7">
    <location>
        <begin position="5"/>
        <end position="92"/>
    </location>
</feature>
<dbReference type="InterPro" id="IPR037121">
    <property type="entry name" value="Ribosomal_bL25_C"/>
</dbReference>
<dbReference type="NCBIfam" id="TIGR00731">
    <property type="entry name" value="bL25_bact_ctc"/>
    <property type="match status" value="1"/>
</dbReference>
<comment type="function">
    <text evidence="5">This is one of the proteins that binds to the 5S RNA in the ribosome where it forms part of the central protuberance.</text>
</comment>
<dbReference type="Gene3D" id="2.170.120.20">
    <property type="entry name" value="Ribosomal protein L25, beta domain"/>
    <property type="match status" value="1"/>
</dbReference>
<dbReference type="GO" id="GO:0003735">
    <property type="term" value="F:structural constituent of ribosome"/>
    <property type="evidence" value="ECO:0007669"/>
    <property type="project" value="InterPro"/>
</dbReference>
<evidence type="ECO:0000256" key="5">
    <source>
        <dbReference type="HAMAP-Rule" id="MF_01334"/>
    </source>
</evidence>
<comment type="subunit">
    <text evidence="5">Part of the 50S ribosomal subunit; part of the 5S rRNA/L5/L18/L25 subcomplex. Contacts the 5S rRNA. Binds to the 5S rRNA independently of L5 and L18.</text>
</comment>
<dbReference type="RefSeq" id="WP_091572067.1">
    <property type="nucleotide sequence ID" value="NZ_FMZA01000019.1"/>
</dbReference>
<evidence type="ECO:0000259" key="7">
    <source>
        <dbReference type="Pfam" id="PF01386"/>
    </source>
</evidence>
<dbReference type="InterPro" id="IPR029751">
    <property type="entry name" value="Ribosomal_L25_dom"/>
</dbReference>
<dbReference type="EMBL" id="FMZA01000019">
    <property type="protein sequence ID" value="SDC86082.1"/>
    <property type="molecule type" value="Genomic_DNA"/>
</dbReference>
<dbReference type="OrthoDB" id="9790002at2"/>